<organism evidence="4">
    <name type="scientific">uncultured Caudovirales phage</name>
    <dbReference type="NCBI Taxonomy" id="2100421"/>
    <lineage>
        <taxon>Viruses</taxon>
        <taxon>Duplodnaviria</taxon>
        <taxon>Heunggongvirae</taxon>
        <taxon>Uroviricota</taxon>
        <taxon>Caudoviricetes</taxon>
        <taxon>Peduoviridae</taxon>
        <taxon>Maltschvirus</taxon>
        <taxon>Maltschvirus maltsch</taxon>
    </lineage>
</organism>
<dbReference type="Gene3D" id="3.50.7.10">
    <property type="entry name" value="GroEL"/>
    <property type="match status" value="1"/>
</dbReference>
<dbReference type="NCBIfam" id="NF000592">
    <property type="entry name" value="PRK00013.1"/>
    <property type="match status" value="1"/>
</dbReference>
<evidence type="ECO:0000313" key="4">
    <source>
        <dbReference type="EMBL" id="CAB4212401.1"/>
    </source>
</evidence>
<dbReference type="SUPFAM" id="SSF48592">
    <property type="entry name" value="GroEL equatorial domain-like"/>
    <property type="match status" value="1"/>
</dbReference>
<name>A0A6J5SFD0_9CAUD</name>
<dbReference type="InterPro" id="IPR027413">
    <property type="entry name" value="GROEL-like_equatorial_sf"/>
</dbReference>
<dbReference type="InterPro" id="IPR027410">
    <property type="entry name" value="TCP-1-like_intermed_sf"/>
</dbReference>
<evidence type="ECO:0000256" key="2">
    <source>
        <dbReference type="ARBA" id="ARBA00023186"/>
    </source>
</evidence>
<dbReference type="PANTHER" id="PTHR45633">
    <property type="entry name" value="60 KDA HEAT SHOCK PROTEIN, MITOCHONDRIAL"/>
    <property type="match status" value="1"/>
</dbReference>
<dbReference type="GO" id="GO:0005524">
    <property type="term" value="F:ATP binding"/>
    <property type="evidence" value="ECO:0007669"/>
    <property type="project" value="InterPro"/>
</dbReference>
<evidence type="ECO:0000313" key="3">
    <source>
        <dbReference type="EMBL" id="CAB4183310.1"/>
    </source>
</evidence>
<dbReference type="SUPFAM" id="SSF54849">
    <property type="entry name" value="GroEL-intermediate domain like"/>
    <property type="match status" value="1"/>
</dbReference>
<dbReference type="GO" id="GO:0140662">
    <property type="term" value="F:ATP-dependent protein folding chaperone"/>
    <property type="evidence" value="ECO:0007669"/>
    <property type="project" value="InterPro"/>
</dbReference>
<dbReference type="InterPro" id="IPR002423">
    <property type="entry name" value="Cpn60/GroEL/TCP-1"/>
</dbReference>
<dbReference type="Gene3D" id="3.30.260.10">
    <property type="entry name" value="TCP-1-like chaperonin intermediate domain"/>
    <property type="match status" value="1"/>
</dbReference>
<dbReference type="InterPro" id="IPR001844">
    <property type="entry name" value="Cpn60/GroEL"/>
</dbReference>
<reference evidence="4" key="1">
    <citation type="submission" date="2020-05" db="EMBL/GenBank/DDBJ databases">
        <authorList>
            <person name="Chiriac C."/>
            <person name="Salcher M."/>
            <person name="Ghai R."/>
            <person name="Kavagutti S V."/>
        </authorList>
    </citation>
    <scope>NUCLEOTIDE SEQUENCE</scope>
</reference>
<dbReference type="NCBIfam" id="NF009487">
    <property type="entry name" value="PRK12849.1"/>
    <property type="match status" value="1"/>
</dbReference>
<dbReference type="FunFam" id="3.50.7.10:FF:000001">
    <property type="entry name" value="60 kDa chaperonin"/>
    <property type="match status" value="1"/>
</dbReference>
<evidence type="ECO:0000256" key="1">
    <source>
        <dbReference type="ARBA" id="ARBA00006607"/>
    </source>
</evidence>
<dbReference type="EMBL" id="LR797026">
    <property type="protein sequence ID" value="CAB4183310.1"/>
    <property type="molecule type" value="Genomic_DNA"/>
</dbReference>
<dbReference type="InterPro" id="IPR027409">
    <property type="entry name" value="GroEL-like_apical_dom_sf"/>
</dbReference>
<dbReference type="PRINTS" id="PR00298">
    <property type="entry name" value="CHAPERONIN60"/>
</dbReference>
<accession>A0A6J5SFD0</accession>
<dbReference type="GO" id="GO:0042026">
    <property type="term" value="P:protein refolding"/>
    <property type="evidence" value="ECO:0007669"/>
    <property type="project" value="InterPro"/>
</dbReference>
<comment type="similarity">
    <text evidence="1">Belongs to the chaperonin (HSP60) family.</text>
</comment>
<dbReference type="Pfam" id="PF00118">
    <property type="entry name" value="Cpn60_TCP1"/>
    <property type="match status" value="2"/>
</dbReference>
<dbReference type="EMBL" id="LR797394">
    <property type="protein sequence ID" value="CAB4212401.1"/>
    <property type="molecule type" value="Genomic_DNA"/>
</dbReference>
<dbReference type="SUPFAM" id="SSF52029">
    <property type="entry name" value="GroEL apical domain-like"/>
    <property type="match status" value="1"/>
</dbReference>
<proteinExistence type="inferred from homology"/>
<keyword evidence="2" id="KW-0143">Chaperone</keyword>
<gene>
    <name evidence="3" type="ORF">UFOVP1085_50</name>
    <name evidence="4" type="ORF">UFOVP1439_13</name>
</gene>
<dbReference type="Gene3D" id="1.10.560.10">
    <property type="entry name" value="GroEL-like equatorial domain"/>
    <property type="match status" value="1"/>
</dbReference>
<sequence>MKKKIILGQEAKKQILEGAELLYNAVSTTLGPKGQNAVIEVYGEPIVTHDGVTVAKSIEVGKEFNDRPGVRVGIEMIKASSSRTNDNVGDGTTSSTILAYHLIDGGMKLIEGGVKNPMVLRRELDDAAIEVLAELEKLAEPIKTEKAAIEIATISSENKEIGKQVGHMYHVLGKDGMVAVDIGTKPVTEYEIVEGYNFDRGLISPMMVADSRTQSTTINNPAIVVAHQHVSFRDAARIIAEAYQAGHDGIVFIADDFKNDFIDASLLKKDQMEIIGVKAPGFGEQRPELLRDIAKLTGTKLFGTGCPDKLEAIKLEDLGTCEKIVITNHETVITGGKDVSEHIKDLLSKLDKLTGDFDKDKLEKRIAKLRAKVGQIRVGGNTEMEAEERKYLVDDAVAATEAALRDGIVPGGGVTYVELSKRLKGTTDGAAVLREALLSPFKVLMNNSGERYGKKLEELKEYGKGFDVMAGGDLVDLKEHGIIDPVMVIRQAITNAVSVASSALTTGVLIVNEKVEEDKDDEDN</sequence>
<protein>
    <submittedName>
        <fullName evidence="4">GroL Chaperonin GroEL (HSP60 family)</fullName>
    </submittedName>
</protein>